<reference evidence="1" key="1">
    <citation type="journal article" date="2022" name="bioRxiv">
        <title>Discovery and biosynthetic assessment of Streptomyces ortus sp nov. isolated from a deep-sea sponge.</title>
        <authorList>
            <person name="Williams S.E."/>
        </authorList>
    </citation>
    <scope>NUCLEOTIDE SEQUENCE</scope>
    <source>
        <strain evidence="1">A15ISP2-DRY2</strain>
    </source>
</reference>
<keyword evidence="2" id="KW-1185">Reference proteome</keyword>
<gene>
    <name evidence="1" type="ORF">K3769_01585</name>
</gene>
<evidence type="ECO:0000313" key="1">
    <source>
        <dbReference type="EMBL" id="MCX4231484.1"/>
    </source>
</evidence>
<proteinExistence type="predicted"/>
<evidence type="ECO:0000313" key="2">
    <source>
        <dbReference type="Proteomes" id="UP001165590"/>
    </source>
</evidence>
<comment type="caution">
    <text evidence="1">The sequence shown here is derived from an EMBL/GenBank/DDBJ whole genome shotgun (WGS) entry which is preliminary data.</text>
</comment>
<sequence length="102" mass="10899">MPTGDRPDGGDGGLAGPAVGAVALYPAPDHATSPDGAWFAVLSDAPDMCRLIDFCEPEIHDMRSYRQVCDPEAAAVELPAGKKASPVRRFRAFHHAVIDDKR</sequence>
<accession>A0ABT3UXS3</accession>
<organism evidence="1 2">
    <name type="scientific">Streptomyces ortus</name>
    <dbReference type="NCBI Taxonomy" id="2867268"/>
    <lineage>
        <taxon>Bacteria</taxon>
        <taxon>Bacillati</taxon>
        <taxon>Actinomycetota</taxon>
        <taxon>Actinomycetes</taxon>
        <taxon>Kitasatosporales</taxon>
        <taxon>Streptomycetaceae</taxon>
        <taxon>Streptomyces</taxon>
    </lineage>
</organism>
<dbReference type="EMBL" id="JAIFZO010000001">
    <property type="protein sequence ID" value="MCX4231484.1"/>
    <property type="molecule type" value="Genomic_DNA"/>
</dbReference>
<protein>
    <submittedName>
        <fullName evidence="1">Uncharacterized protein</fullName>
    </submittedName>
</protein>
<name>A0ABT3UXS3_9ACTN</name>
<dbReference type="RefSeq" id="WP_267024592.1">
    <property type="nucleotide sequence ID" value="NZ_JAIFZO010000001.1"/>
</dbReference>
<dbReference type="Proteomes" id="UP001165590">
    <property type="component" value="Unassembled WGS sequence"/>
</dbReference>